<proteinExistence type="predicted"/>
<dbReference type="Gramene" id="GBG82172">
    <property type="protein sequence ID" value="GBG82172"/>
    <property type="gene ID" value="CBR_g34454"/>
</dbReference>
<name>A0A388LIX8_CHABU</name>
<sequence>MFVPVLLIRRGHRTQQLKQDLVHHLSLSIGFRMSPRGHVQSRMEVVLTDGLPIIAAKSGVSVADNGGWAPMDIFPPLTKELSDQRYFDLNRLNTHGQLQARSEGRPTVNCREGAPGFVMDTLLTGVEFVKGWGRSLFIQKWSFHQLAMECPSIYEMMSPPNFKWESEPLLKVWRKATEGENECLTDQKSKLEVYRPEQFEKFLREALADNVLTTEDKCVPLPFNLDILSLAHKSRQLWDQAKLPEGCRFFNIVGTSFDTPFSLTYGTEKEPIEKLSDVLRLEVEFGNVDGDGTVPVESAMADGLKALKRVQMKGDHRGILNDPDLFSRIKDFLNPAYDPEVDAVLVPPAVEVEKQIKKEHWRLPSLPLLPGQDFNLQNEDYSESIWAGAVMIDGDTLAASSVTMTMGKVPVEGGKHTPVTATEPQKATLAEKVAGDINGHSALAPCTANSKDAVRTAMKPLKKTSTETVADDSDRHSGLASETTKNLLELSVMTALPEVSISAGFADAVRRANSDSMVVATR</sequence>
<gene>
    <name evidence="1" type="ORF">CBR_g34454</name>
</gene>
<dbReference type="AlphaFoldDB" id="A0A388LIX8"/>
<comment type="caution">
    <text evidence="1">The sequence shown here is derived from an EMBL/GenBank/DDBJ whole genome shotgun (WGS) entry which is preliminary data.</text>
</comment>
<keyword evidence="2" id="KW-1185">Reference proteome</keyword>
<reference evidence="1 2" key="1">
    <citation type="journal article" date="2018" name="Cell">
        <title>The Chara Genome: Secondary Complexity and Implications for Plant Terrestrialization.</title>
        <authorList>
            <person name="Nishiyama T."/>
            <person name="Sakayama H."/>
            <person name="Vries J.D."/>
            <person name="Buschmann H."/>
            <person name="Saint-Marcoux D."/>
            <person name="Ullrich K.K."/>
            <person name="Haas F.B."/>
            <person name="Vanderstraeten L."/>
            <person name="Becker D."/>
            <person name="Lang D."/>
            <person name="Vosolsobe S."/>
            <person name="Rombauts S."/>
            <person name="Wilhelmsson P.K.I."/>
            <person name="Janitza P."/>
            <person name="Kern R."/>
            <person name="Heyl A."/>
            <person name="Rumpler F."/>
            <person name="Villalobos L.I.A.C."/>
            <person name="Clay J.M."/>
            <person name="Skokan R."/>
            <person name="Toyoda A."/>
            <person name="Suzuki Y."/>
            <person name="Kagoshima H."/>
            <person name="Schijlen E."/>
            <person name="Tajeshwar N."/>
            <person name="Catarino B."/>
            <person name="Hetherington A.J."/>
            <person name="Saltykova A."/>
            <person name="Bonnot C."/>
            <person name="Breuninger H."/>
            <person name="Symeonidi A."/>
            <person name="Radhakrishnan G.V."/>
            <person name="Van Nieuwerburgh F."/>
            <person name="Deforce D."/>
            <person name="Chang C."/>
            <person name="Karol K.G."/>
            <person name="Hedrich R."/>
            <person name="Ulvskov P."/>
            <person name="Glockner G."/>
            <person name="Delwiche C.F."/>
            <person name="Petrasek J."/>
            <person name="Van de Peer Y."/>
            <person name="Friml J."/>
            <person name="Beilby M."/>
            <person name="Dolan L."/>
            <person name="Kohara Y."/>
            <person name="Sugano S."/>
            <person name="Fujiyama A."/>
            <person name="Delaux P.-M."/>
            <person name="Quint M."/>
            <person name="TheiBen G."/>
            <person name="Hagemann M."/>
            <person name="Harholt J."/>
            <person name="Dunand C."/>
            <person name="Zachgo S."/>
            <person name="Langdale J."/>
            <person name="Maumus F."/>
            <person name="Straeten D.V.D."/>
            <person name="Gould S.B."/>
            <person name="Rensing S.A."/>
        </authorList>
    </citation>
    <scope>NUCLEOTIDE SEQUENCE [LARGE SCALE GENOMIC DNA]</scope>
    <source>
        <strain evidence="1 2">S276</strain>
    </source>
</reference>
<dbReference type="InterPro" id="IPR029058">
    <property type="entry name" value="AB_hydrolase_fold"/>
</dbReference>
<evidence type="ECO:0000313" key="1">
    <source>
        <dbReference type="EMBL" id="GBG82172.1"/>
    </source>
</evidence>
<dbReference type="STRING" id="69332.A0A388LIX8"/>
<dbReference type="EMBL" id="BFEA01000398">
    <property type="protein sequence ID" value="GBG82172.1"/>
    <property type="molecule type" value="Genomic_DNA"/>
</dbReference>
<organism evidence="1 2">
    <name type="scientific">Chara braunii</name>
    <name type="common">Braun's stonewort</name>
    <dbReference type="NCBI Taxonomy" id="69332"/>
    <lineage>
        <taxon>Eukaryota</taxon>
        <taxon>Viridiplantae</taxon>
        <taxon>Streptophyta</taxon>
        <taxon>Charophyceae</taxon>
        <taxon>Charales</taxon>
        <taxon>Characeae</taxon>
        <taxon>Chara</taxon>
    </lineage>
</organism>
<dbReference type="PANTHER" id="PTHR11440">
    <property type="entry name" value="LECITHIN-CHOLESTEROL ACYLTRANSFERASE-RELATED"/>
    <property type="match status" value="1"/>
</dbReference>
<protein>
    <submittedName>
        <fullName evidence="1">Uncharacterized protein</fullName>
    </submittedName>
</protein>
<dbReference type="OrthoDB" id="190846at2759"/>
<dbReference type="Proteomes" id="UP000265515">
    <property type="component" value="Unassembled WGS sequence"/>
</dbReference>
<dbReference type="Gene3D" id="3.40.50.1820">
    <property type="entry name" value="alpha/beta hydrolase"/>
    <property type="match status" value="1"/>
</dbReference>
<accession>A0A388LIX8</accession>
<evidence type="ECO:0000313" key="2">
    <source>
        <dbReference type="Proteomes" id="UP000265515"/>
    </source>
</evidence>